<protein>
    <submittedName>
        <fullName evidence="2">Uncharacterized protein</fullName>
    </submittedName>
</protein>
<dbReference type="AlphaFoldDB" id="A0A0U1M6I7"/>
<dbReference type="OMA" id="HNDPERP"/>
<feature type="region of interest" description="Disordered" evidence="1">
    <location>
        <begin position="1"/>
        <end position="128"/>
    </location>
</feature>
<evidence type="ECO:0000313" key="2">
    <source>
        <dbReference type="EMBL" id="CRG91213.1"/>
    </source>
</evidence>
<reference evidence="2 3" key="1">
    <citation type="submission" date="2015-04" db="EMBL/GenBank/DDBJ databases">
        <authorList>
            <person name="Syromyatnikov M.Y."/>
            <person name="Popov V.N."/>
        </authorList>
    </citation>
    <scope>NUCLEOTIDE SEQUENCE [LARGE SCALE GENOMIC DNA]</scope>
    <source>
        <strain evidence="2">WF-38-12</strain>
    </source>
</reference>
<dbReference type="Pfam" id="PF12223">
    <property type="entry name" value="DUF3602"/>
    <property type="match status" value="1"/>
</dbReference>
<keyword evidence="3" id="KW-1185">Reference proteome</keyword>
<dbReference type="InterPro" id="IPR053203">
    <property type="entry name" value="Cisplatin_resist-associated"/>
</dbReference>
<evidence type="ECO:0000313" key="3">
    <source>
        <dbReference type="Proteomes" id="UP000054383"/>
    </source>
</evidence>
<dbReference type="Proteomes" id="UP000054383">
    <property type="component" value="Unassembled WGS sequence"/>
</dbReference>
<organism evidence="2 3">
    <name type="scientific">Talaromyces islandicus</name>
    <name type="common">Penicillium islandicum</name>
    <dbReference type="NCBI Taxonomy" id="28573"/>
    <lineage>
        <taxon>Eukaryota</taxon>
        <taxon>Fungi</taxon>
        <taxon>Dikarya</taxon>
        <taxon>Ascomycota</taxon>
        <taxon>Pezizomycotina</taxon>
        <taxon>Eurotiomycetes</taxon>
        <taxon>Eurotiomycetidae</taxon>
        <taxon>Eurotiales</taxon>
        <taxon>Trichocomaceae</taxon>
        <taxon>Talaromyces</taxon>
        <taxon>Talaromyces sect. Islandici</taxon>
    </lineage>
</organism>
<accession>A0A0U1M6I7</accession>
<dbReference type="OrthoDB" id="3063476at2759"/>
<dbReference type="InterPro" id="IPR022024">
    <property type="entry name" value="DUF3602"/>
</dbReference>
<name>A0A0U1M6I7_TALIS</name>
<dbReference type="PANTHER" id="PTHR34693">
    <property type="entry name" value="PROTEIN PAR32"/>
    <property type="match status" value="1"/>
</dbReference>
<gene>
    <name evidence="2" type="ORF">PISL3812_08261</name>
</gene>
<proteinExistence type="predicted"/>
<feature type="compositionally biased region" description="Basic and acidic residues" evidence="1">
    <location>
        <begin position="109"/>
        <end position="128"/>
    </location>
</feature>
<dbReference type="EMBL" id="CVMT01000009">
    <property type="protein sequence ID" value="CRG91213.1"/>
    <property type="molecule type" value="Genomic_DNA"/>
</dbReference>
<dbReference type="PANTHER" id="PTHR34693:SF1">
    <property type="entry name" value="PROTEIN PAR32"/>
    <property type="match status" value="1"/>
</dbReference>
<evidence type="ECO:0000256" key="1">
    <source>
        <dbReference type="SAM" id="MobiDB-lite"/>
    </source>
</evidence>
<sequence length="128" mass="13569">MSGRQVSHGRGGAGNIHTDGKPPSARDLVTPTIKQDFYTTGRGGSGNMMFNDKDRPEIARGSQDVEEPPKRSQENVQFTGRGGVANAVIPSVEEQKAKTTAAAVSSGQPRDRVPSNERPKEVPGGKTV</sequence>